<dbReference type="InterPro" id="IPR005170">
    <property type="entry name" value="Transptr-assoc_dom"/>
</dbReference>
<dbReference type="Proteomes" id="UP000233343">
    <property type="component" value="Unassembled WGS sequence"/>
</dbReference>
<keyword evidence="6 10" id="KW-1133">Transmembrane helix</keyword>
<dbReference type="SUPFAM" id="SSF54631">
    <property type="entry name" value="CBS-domain pair"/>
    <property type="match status" value="1"/>
</dbReference>
<dbReference type="SUPFAM" id="SSF56176">
    <property type="entry name" value="FAD-binding/transporter-associated domain-like"/>
    <property type="match status" value="1"/>
</dbReference>
<accession>A0A2N0ZCF4</accession>
<keyword evidence="4 10" id="KW-0812">Transmembrane</keyword>
<keyword evidence="3" id="KW-1003">Cell membrane</keyword>
<dbReference type="InterPro" id="IPR051676">
    <property type="entry name" value="UPF0053_domain"/>
</dbReference>
<dbReference type="SMART" id="SM00116">
    <property type="entry name" value="CBS"/>
    <property type="match status" value="2"/>
</dbReference>
<feature type="domain" description="CNNM transmembrane" evidence="13">
    <location>
        <begin position="1"/>
        <end position="203"/>
    </location>
</feature>
<evidence type="ECO:0000313" key="15">
    <source>
        <dbReference type="Proteomes" id="UP000233343"/>
    </source>
</evidence>
<dbReference type="FunFam" id="3.10.580.10:FF:000002">
    <property type="entry name" value="Magnesium/cobalt efflux protein CorC"/>
    <property type="match status" value="1"/>
</dbReference>
<evidence type="ECO:0000313" key="14">
    <source>
        <dbReference type="EMBL" id="PKG27165.1"/>
    </source>
</evidence>
<keyword evidence="15" id="KW-1185">Reference proteome</keyword>
<keyword evidence="7 9" id="KW-0129">CBS domain</keyword>
<dbReference type="CDD" id="cd04590">
    <property type="entry name" value="CBS_pair_CorC_HlyC_assoc"/>
    <property type="match status" value="1"/>
</dbReference>
<comment type="subcellular location">
    <subcellularLocation>
        <location evidence="1">Cell membrane</location>
        <topology evidence="1">Multi-pass membrane protein</topology>
    </subcellularLocation>
</comment>
<evidence type="ECO:0000256" key="3">
    <source>
        <dbReference type="ARBA" id="ARBA00022475"/>
    </source>
</evidence>
<dbReference type="GO" id="GO:0005886">
    <property type="term" value="C:plasma membrane"/>
    <property type="evidence" value="ECO:0007669"/>
    <property type="project" value="UniProtKB-SubCell"/>
</dbReference>
<dbReference type="Gene3D" id="3.10.580.10">
    <property type="entry name" value="CBS-domain"/>
    <property type="match status" value="1"/>
</dbReference>
<dbReference type="Pfam" id="PF03471">
    <property type="entry name" value="CorC_HlyC"/>
    <property type="match status" value="1"/>
</dbReference>
<evidence type="ECO:0000256" key="4">
    <source>
        <dbReference type="ARBA" id="ARBA00022692"/>
    </source>
</evidence>
<keyword evidence="5" id="KW-0677">Repeat</keyword>
<dbReference type="PROSITE" id="PS51371">
    <property type="entry name" value="CBS"/>
    <property type="match status" value="2"/>
</dbReference>
<dbReference type="PROSITE" id="PS51846">
    <property type="entry name" value="CNNM"/>
    <property type="match status" value="1"/>
</dbReference>
<dbReference type="InterPro" id="IPR044751">
    <property type="entry name" value="Ion_transp-like_CBS"/>
</dbReference>
<evidence type="ECO:0000256" key="10">
    <source>
        <dbReference type="PROSITE-ProRule" id="PRU01193"/>
    </source>
</evidence>
<evidence type="ECO:0000256" key="11">
    <source>
        <dbReference type="SAM" id="Phobius"/>
    </source>
</evidence>
<evidence type="ECO:0000256" key="2">
    <source>
        <dbReference type="ARBA" id="ARBA00006337"/>
    </source>
</evidence>
<dbReference type="AlphaFoldDB" id="A0A2N0ZCF4"/>
<dbReference type="InterPro" id="IPR016169">
    <property type="entry name" value="FAD-bd_PCMH_sub2"/>
</dbReference>
<dbReference type="RefSeq" id="WP_066193066.1">
    <property type="nucleotide sequence ID" value="NZ_JAFDQP010000016.1"/>
</dbReference>
<dbReference type="Pfam" id="PF01595">
    <property type="entry name" value="CNNM"/>
    <property type="match status" value="1"/>
</dbReference>
<evidence type="ECO:0000259" key="13">
    <source>
        <dbReference type="PROSITE" id="PS51846"/>
    </source>
</evidence>
<keyword evidence="8 10" id="KW-0472">Membrane</keyword>
<feature type="transmembrane region" description="Helical" evidence="11">
    <location>
        <begin position="100"/>
        <end position="125"/>
    </location>
</feature>
<dbReference type="Pfam" id="PF00571">
    <property type="entry name" value="CBS"/>
    <property type="match status" value="2"/>
</dbReference>
<evidence type="ECO:0000256" key="6">
    <source>
        <dbReference type="ARBA" id="ARBA00022989"/>
    </source>
</evidence>
<dbReference type="Gene3D" id="3.30.465.10">
    <property type="match status" value="1"/>
</dbReference>
<feature type="transmembrane region" description="Helical" evidence="11">
    <location>
        <begin position="137"/>
        <end position="156"/>
    </location>
</feature>
<feature type="domain" description="CBS" evidence="12">
    <location>
        <begin position="222"/>
        <end position="282"/>
    </location>
</feature>
<dbReference type="PANTHER" id="PTHR43099:SF2">
    <property type="entry name" value="UPF0053 PROTEIN YRKA"/>
    <property type="match status" value="1"/>
</dbReference>
<organism evidence="14 15">
    <name type="scientific">Cytobacillus horneckiae</name>
    <dbReference type="NCBI Taxonomy" id="549687"/>
    <lineage>
        <taxon>Bacteria</taxon>
        <taxon>Bacillati</taxon>
        <taxon>Bacillota</taxon>
        <taxon>Bacilli</taxon>
        <taxon>Bacillales</taxon>
        <taxon>Bacillaceae</taxon>
        <taxon>Cytobacillus</taxon>
    </lineage>
</organism>
<name>A0A2N0ZCF4_9BACI</name>
<feature type="domain" description="CBS" evidence="12">
    <location>
        <begin position="287"/>
        <end position="344"/>
    </location>
</feature>
<dbReference type="InterPro" id="IPR000644">
    <property type="entry name" value="CBS_dom"/>
</dbReference>
<feature type="transmembrane region" description="Helical" evidence="11">
    <location>
        <begin position="6"/>
        <end position="30"/>
    </location>
</feature>
<dbReference type="EMBL" id="PISD01000049">
    <property type="protein sequence ID" value="PKG27165.1"/>
    <property type="molecule type" value="Genomic_DNA"/>
</dbReference>
<protein>
    <submittedName>
        <fullName evidence="14">HlyC/CorC family transporter</fullName>
    </submittedName>
</protein>
<dbReference type="InterPro" id="IPR002550">
    <property type="entry name" value="CNNM"/>
</dbReference>
<reference evidence="14 15" key="1">
    <citation type="journal article" date="2010" name="Int. J. Syst. Evol. Microbiol.">
        <title>Bacillus horneckiae sp. nov., isolated from a spacecraft-assembly clean room.</title>
        <authorList>
            <person name="Vaishampayan P."/>
            <person name="Probst A."/>
            <person name="Krishnamurthi S."/>
            <person name="Ghosh S."/>
            <person name="Osman S."/>
            <person name="McDowall A."/>
            <person name="Ruckmani A."/>
            <person name="Mayilraj S."/>
            <person name="Venkateswaran K."/>
        </authorList>
    </citation>
    <scope>NUCLEOTIDE SEQUENCE [LARGE SCALE GENOMIC DNA]</scope>
    <source>
        <strain evidence="15">1PO1SC</strain>
    </source>
</reference>
<evidence type="ECO:0000256" key="7">
    <source>
        <dbReference type="ARBA" id="ARBA00023122"/>
    </source>
</evidence>
<dbReference type="InterPro" id="IPR046342">
    <property type="entry name" value="CBS_dom_sf"/>
</dbReference>
<dbReference type="GO" id="GO:0050660">
    <property type="term" value="F:flavin adenine dinucleotide binding"/>
    <property type="evidence" value="ECO:0007669"/>
    <property type="project" value="InterPro"/>
</dbReference>
<evidence type="ECO:0000256" key="1">
    <source>
        <dbReference type="ARBA" id="ARBA00004651"/>
    </source>
</evidence>
<dbReference type="PANTHER" id="PTHR43099">
    <property type="entry name" value="UPF0053 PROTEIN YRKA"/>
    <property type="match status" value="1"/>
</dbReference>
<gene>
    <name evidence="14" type="ORF">CWS20_20155</name>
</gene>
<comment type="similarity">
    <text evidence="2">Belongs to the UPF0053 family.</text>
</comment>
<sequence length="446" mass="50212">MDIITIMNLILLVILLALTAFFVASEFAVVKIRMSRIDQLIAEGNKKAVLAKKVATDLDYYLSACQLGITVTALGLGALGKPAVKSLMYPVFDWLNLSDAAASAASYAIAFILVTYLHVVVGEMAPKTLAIQFSEKMTLLLAGPLYWFGKIMYPLIQTLNGASRVLLRMFGVQPAGHEQAYSEEELKIIMAQSFQGGAIDQTELKYLENVFSFDERVAKDIMVPRTDLVTIDKDMSYEEIISILDEHNYTRYPVVEDGDKDRIIGIVNAKKMLSHIVAGRESRLEEYVRNVPFVVEVTSIQDALLKMQQEQVHMTVVMDEYGGTSGVLTMEDVLEELVGEIRDEFDDDEVADIRKSGENKYTISGRVLLSELEERFGLVFEDSEDIDTIAGWVQFKNVDALQNGDEIKHGKHLWTIAEMDNYQIKQVIFHQHFEQEIEEEAPHSFT</sequence>
<dbReference type="SMART" id="SM01091">
    <property type="entry name" value="CorC_HlyC"/>
    <property type="match status" value="1"/>
</dbReference>
<evidence type="ECO:0000256" key="8">
    <source>
        <dbReference type="ARBA" id="ARBA00023136"/>
    </source>
</evidence>
<evidence type="ECO:0000259" key="12">
    <source>
        <dbReference type="PROSITE" id="PS51371"/>
    </source>
</evidence>
<dbReference type="InterPro" id="IPR036318">
    <property type="entry name" value="FAD-bd_PCMH-like_sf"/>
</dbReference>
<evidence type="ECO:0000256" key="9">
    <source>
        <dbReference type="PROSITE-ProRule" id="PRU00703"/>
    </source>
</evidence>
<feature type="transmembrane region" description="Helical" evidence="11">
    <location>
        <begin position="60"/>
        <end position="80"/>
    </location>
</feature>
<comment type="caution">
    <text evidence="14">The sequence shown here is derived from an EMBL/GenBank/DDBJ whole genome shotgun (WGS) entry which is preliminary data.</text>
</comment>
<proteinExistence type="inferred from homology"/>
<evidence type="ECO:0000256" key="5">
    <source>
        <dbReference type="ARBA" id="ARBA00022737"/>
    </source>
</evidence>